<dbReference type="InterPro" id="IPR024654">
    <property type="entry name" value="Calcineurin-like_PHP_lpxH"/>
</dbReference>
<dbReference type="InterPro" id="IPR000979">
    <property type="entry name" value="Phosphodiesterase_MJ0936/Vps29"/>
</dbReference>
<dbReference type="Pfam" id="PF12850">
    <property type="entry name" value="Metallophos_2"/>
    <property type="match status" value="1"/>
</dbReference>
<keyword evidence="5" id="KW-1185">Reference proteome</keyword>
<dbReference type="NCBIfam" id="TIGR00040">
    <property type="entry name" value="yfcE"/>
    <property type="match status" value="1"/>
</dbReference>
<feature type="domain" description="Calcineurin-like phosphoesterase" evidence="3">
    <location>
        <begin position="12"/>
        <end position="142"/>
    </location>
</feature>
<dbReference type="RefSeq" id="WP_223470223.1">
    <property type="nucleotide sequence ID" value="NZ_JAFBIL020000009.1"/>
</dbReference>
<sequence>MKKDTKPAGQWRIGVISDTHGLLRPEALALLAGSDYIIHGGDIGKLDILEVLGAMAPLTVVRGNNDRQDWARNIPESARLSVGGVDLFAVHDIADDQGHSDGAKVVISGHSHKPAIAERDGKLFLNPGSAGPRRFKLPISVAEILICNGDVTARIIEIAA</sequence>
<evidence type="ECO:0000313" key="5">
    <source>
        <dbReference type="Proteomes" id="UP000809349"/>
    </source>
</evidence>
<name>A0ABS7SUV4_9BURK</name>
<dbReference type="Proteomes" id="UP000809349">
    <property type="component" value="Unassembled WGS sequence"/>
</dbReference>
<proteinExistence type="inferred from homology"/>
<evidence type="ECO:0000256" key="2">
    <source>
        <dbReference type="RuleBase" id="RU362039"/>
    </source>
</evidence>
<evidence type="ECO:0000256" key="1">
    <source>
        <dbReference type="ARBA" id="ARBA00008950"/>
    </source>
</evidence>
<dbReference type="InterPro" id="IPR029052">
    <property type="entry name" value="Metallo-depent_PP-like"/>
</dbReference>
<evidence type="ECO:0000313" key="4">
    <source>
        <dbReference type="EMBL" id="MBZ2209710.1"/>
    </source>
</evidence>
<accession>A0ABS7SUV4</accession>
<dbReference type="Gene3D" id="3.60.21.10">
    <property type="match status" value="1"/>
</dbReference>
<comment type="cofactor">
    <cofactor evidence="2">
        <name>a divalent metal cation</name>
        <dbReference type="ChEBI" id="CHEBI:60240"/>
    </cofactor>
</comment>
<keyword evidence="2" id="KW-0479">Metal-binding</keyword>
<evidence type="ECO:0000259" key="3">
    <source>
        <dbReference type="Pfam" id="PF12850"/>
    </source>
</evidence>
<dbReference type="EMBL" id="JAFBIL020000009">
    <property type="protein sequence ID" value="MBZ2209710.1"/>
    <property type="molecule type" value="Genomic_DNA"/>
</dbReference>
<organism evidence="4 5">
    <name type="scientific">Massilia soli</name>
    <dbReference type="NCBI Taxonomy" id="2792854"/>
    <lineage>
        <taxon>Bacteria</taxon>
        <taxon>Pseudomonadati</taxon>
        <taxon>Pseudomonadota</taxon>
        <taxon>Betaproteobacteria</taxon>
        <taxon>Burkholderiales</taxon>
        <taxon>Oxalobacteraceae</taxon>
        <taxon>Telluria group</taxon>
        <taxon>Massilia</taxon>
    </lineage>
</organism>
<dbReference type="SUPFAM" id="SSF56300">
    <property type="entry name" value="Metallo-dependent phosphatases"/>
    <property type="match status" value="1"/>
</dbReference>
<comment type="similarity">
    <text evidence="1 2">Belongs to the metallophosphoesterase superfamily. YfcE family.</text>
</comment>
<protein>
    <recommendedName>
        <fullName evidence="2">Phosphoesterase</fullName>
        <ecNumber evidence="2">3.1.4.-</ecNumber>
    </recommendedName>
</protein>
<gene>
    <name evidence="4" type="ORF">I4X03_020770</name>
</gene>
<comment type="caution">
    <text evidence="4">The sequence shown here is derived from an EMBL/GenBank/DDBJ whole genome shotgun (WGS) entry which is preliminary data.</text>
</comment>
<reference evidence="4 5" key="1">
    <citation type="submission" date="2021-08" db="EMBL/GenBank/DDBJ databases">
        <title>Massilia sp. R798.</title>
        <authorList>
            <person name="Baek J.H."/>
            <person name="Jung H.S."/>
            <person name="Kim K.R."/>
            <person name="Jeon C.O."/>
        </authorList>
    </citation>
    <scope>NUCLEOTIDE SEQUENCE [LARGE SCALE GENOMIC DNA]</scope>
    <source>
        <strain evidence="4 5">R798</strain>
    </source>
</reference>
<dbReference type="PANTHER" id="PTHR11124">
    <property type="entry name" value="VACUOLAR SORTING PROTEIN VPS29"/>
    <property type="match status" value="1"/>
</dbReference>
<dbReference type="EC" id="3.1.4.-" evidence="2"/>